<keyword evidence="5" id="KW-1185">Reference proteome</keyword>
<protein>
    <submittedName>
        <fullName evidence="2">Copper chaperone</fullName>
    </submittedName>
    <submittedName>
        <fullName evidence="3">Heavy-metal-associated domain-containing protein</fullName>
    </submittedName>
</protein>
<reference evidence="3 5" key="3">
    <citation type="submission" date="2023-06" db="EMBL/GenBank/DDBJ databases">
        <title>Genomic Analysis of Acinetobacter Strains Recovered from South Australian Aquatic Samples provides Insights into the Circulation of Antibiotic Resistance determinants in the Environment.</title>
        <authorList>
            <person name="Tobin L."/>
            <person name="Jarocki V.M."/>
            <person name="Kenyon J."/>
            <person name="Drigo B."/>
            <person name="Donner E."/>
            <person name="Djordjevic S.P."/>
            <person name="Hamidian M."/>
        </authorList>
    </citation>
    <scope>NUCLEOTIDE SEQUENCE [LARGE SCALE GENOMIC DNA]</scope>
    <source>
        <strain evidence="3 5">SAAc652</strain>
    </source>
</reference>
<gene>
    <name evidence="2" type="ORF">CDG60_14195</name>
    <name evidence="3" type="ORF">QR674_00590</name>
</gene>
<dbReference type="Gene3D" id="3.30.70.100">
    <property type="match status" value="1"/>
</dbReference>
<dbReference type="InterPro" id="IPR006121">
    <property type="entry name" value="HMA_dom"/>
</dbReference>
<dbReference type="AlphaFoldDB" id="A0A3B7LXI0"/>
<dbReference type="InterPro" id="IPR036163">
    <property type="entry name" value="HMA_dom_sf"/>
</dbReference>
<reference evidence="2" key="2">
    <citation type="journal article" date="2019" name="J. Microbiol.">
        <title>Acinetobacter chinensis, a novel Acinetobacter species, carrying blaNDM-1, recovered from hospital sewage.</title>
        <authorList>
            <person name="Hu Y."/>
            <person name="Feng Y."/>
            <person name="Qin J."/>
            <person name="Zhang X."/>
            <person name="Zong Z."/>
        </authorList>
    </citation>
    <scope>NUCLEOTIDE SEQUENCE</scope>
    <source>
        <strain evidence="2">WCHAc010005</strain>
    </source>
</reference>
<accession>A0A3B7LXI0</accession>
<dbReference type="PROSITE" id="PS50846">
    <property type="entry name" value="HMA_2"/>
    <property type="match status" value="1"/>
</dbReference>
<dbReference type="KEGG" id="achi:CDG60_14195"/>
<feature type="domain" description="HMA" evidence="1">
    <location>
        <begin position="1"/>
        <end position="62"/>
    </location>
</feature>
<dbReference type="Pfam" id="PF00403">
    <property type="entry name" value="HMA"/>
    <property type="match status" value="1"/>
</dbReference>
<proteinExistence type="predicted"/>
<name>A0A3B7LXI0_9GAMM</name>
<evidence type="ECO:0000313" key="3">
    <source>
        <dbReference type="EMBL" id="MDV2467487.1"/>
    </source>
</evidence>
<sequence>MKLYVENMTCGGCARGVTASLKELDENATVNIDIPNKLVDIETQQDTAAVVAALAEDGWKAQLK</sequence>
<dbReference type="EMBL" id="JASVDY010000001">
    <property type="protein sequence ID" value="MDV2467487.1"/>
    <property type="molecule type" value="Genomic_DNA"/>
</dbReference>
<dbReference type="SUPFAM" id="SSF55008">
    <property type="entry name" value="HMA, heavy metal-associated domain"/>
    <property type="match status" value="1"/>
</dbReference>
<dbReference type="Proteomes" id="UP001278188">
    <property type="component" value="Unassembled WGS sequence"/>
</dbReference>
<evidence type="ECO:0000313" key="5">
    <source>
        <dbReference type="Proteomes" id="UP001278188"/>
    </source>
</evidence>
<reference evidence="4" key="1">
    <citation type="submission" date="2018-09" db="EMBL/GenBank/DDBJ databases">
        <title>The complete genome of Acinetobacter sp. strain WCHAc010005.</title>
        <authorList>
            <person name="Hu Y."/>
            <person name="Long H."/>
            <person name="Feng Y."/>
            <person name="Zong Z."/>
        </authorList>
    </citation>
    <scope>NUCLEOTIDE SEQUENCE [LARGE SCALE GENOMIC DNA]</scope>
    <source>
        <strain evidence="4">WCHAc010005</strain>
    </source>
</reference>
<evidence type="ECO:0000313" key="4">
    <source>
        <dbReference type="Proteomes" id="UP000263753"/>
    </source>
</evidence>
<evidence type="ECO:0000313" key="2">
    <source>
        <dbReference type="EMBL" id="AXY57610.1"/>
    </source>
</evidence>
<dbReference type="CDD" id="cd00371">
    <property type="entry name" value="HMA"/>
    <property type="match status" value="1"/>
</dbReference>
<dbReference type="EMBL" id="CP032134">
    <property type="protein sequence ID" value="AXY57610.1"/>
    <property type="molecule type" value="Genomic_DNA"/>
</dbReference>
<evidence type="ECO:0000259" key="1">
    <source>
        <dbReference type="PROSITE" id="PS50846"/>
    </source>
</evidence>
<dbReference type="RefSeq" id="WP_087514090.1">
    <property type="nucleotide sequence ID" value="NZ_CP032134.1"/>
</dbReference>
<dbReference type="GO" id="GO:0046872">
    <property type="term" value="F:metal ion binding"/>
    <property type="evidence" value="ECO:0007669"/>
    <property type="project" value="InterPro"/>
</dbReference>
<organism evidence="2 4">
    <name type="scientific">Acinetobacter chinensis</name>
    <dbReference type="NCBI Taxonomy" id="2004650"/>
    <lineage>
        <taxon>Bacteria</taxon>
        <taxon>Pseudomonadati</taxon>
        <taxon>Pseudomonadota</taxon>
        <taxon>Gammaproteobacteria</taxon>
        <taxon>Moraxellales</taxon>
        <taxon>Moraxellaceae</taxon>
        <taxon>Acinetobacter</taxon>
    </lineage>
</organism>
<dbReference type="Proteomes" id="UP000263753">
    <property type="component" value="Chromosome"/>
</dbReference>